<dbReference type="RefSeq" id="WP_162731874.1">
    <property type="nucleotide sequence ID" value="NZ_CAXURO020000001.1"/>
</dbReference>
<name>A0A9Q8Y9M2_ENSAD</name>
<feature type="domain" description="Peptidase C14 caspase" evidence="2">
    <location>
        <begin position="28"/>
        <end position="257"/>
    </location>
</feature>
<evidence type="ECO:0000256" key="1">
    <source>
        <dbReference type="SAM" id="SignalP"/>
    </source>
</evidence>
<keyword evidence="1" id="KW-0732">Signal</keyword>
<dbReference type="InterPro" id="IPR025493">
    <property type="entry name" value="DUF4384"/>
</dbReference>
<dbReference type="GO" id="GO:0004197">
    <property type="term" value="F:cysteine-type endopeptidase activity"/>
    <property type="evidence" value="ECO:0007669"/>
    <property type="project" value="InterPro"/>
</dbReference>
<evidence type="ECO:0000259" key="3">
    <source>
        <dbReference type="Pfam" id="PF14326"/>
    </source>
</evidence>
<gene>
    <name evidence="4" type="ORF">NE863_06075</name>
</gene>
<dbReference type="InterPro" id="IPR050452">
    <property type="entry name" value="Metacaspase"/>
</dbReference>
<dbReference type="PANTHER" id="PTHR48104:SF30">
    <property type="entry name" value="METACASPASE-1"/>
    <property type="match status" value="1"/>
</dbReference>
<dbReference type="Gene3D" id="3.40.50.1460">
    <property type="match status" value="1"/>
</dbReference>
<dbReference type="InterPro" id="IPR029030">
    <property type="entry name" value="Caspase-like_dom_sf"/>
</dbReference>
<dbReference type="Pfam" id="PF00656">
    <property type="entry name" value="Peptidase_C14"/>
    <property type="match status" value="1"/>
</dbReference>
<dbReference type="EMBL" id="CP098807">
    <property type="protein sequence ID" value="USJ24541.1"/>
    <property type="molecule type" value="Genomic_DNA"/>
</dbReference>
<dbReference type="Proteomes" id="UP001055460">
    <property type="component" value="Chromosome"/>
</dbReference>
<proteinExistence type="predicted"/>
<dbReference type="GO" id="GO:0005737">
    <property type="term" value="C:cytoplasm"/>
    <property type="evidence" value="ECO:0007669"/>
    <property type="project" value="TreeGrafter"/>
</dbReference>
<dbReference type="InterPro" id="IPR011600">
    <property type="entry name" value="Pept_C14_caspase"/>
</dbReference>
<dbReference type="GO" id="GO:0006508">
    <property type="term" value="P:proteolysis"/>
    <property type="evidence" value="ECO:0007669"/>
    <property type="project" value="InterPro"/>
</dbReference>
<feature type="domain" description="DUF4384" evidence="3">
    <location>
        <begin position="372"/>
        <end position="444"/>
    </location>
</feature>
<accession>A0A9Q8Y9M2</accession>
<feature type="chain" id="PRO_5040460103" evidence="1">
    <location>
        <begin position="26"/>
        <end position="505"/>
    </location>
</feature>
<sequence>MGARSGLSFLHALACFMLLAAPAVAGDRALLIGVGNYQNLPTEFSLPGPANDLVAMQRLLTERLGFDSASIRVLKDGQATRAEILSSMNGWLVDATKPGDRVYLYFSGHGLQVKDADGDEADGLDEAIAPADIAAGETDWQGAVLDDEIDAVLERLKGRAVTVVIDACHSGTISRSLSEDITKPIDGARFLPRPDAKPVEQALTRGLRIDLALVDKPKLVDAGVTAWSAAAPYQVAWDDVRLPTADRHGVFTAAFVAGQTGDAADGNGNGLTSNAELLGYVKAQSASYCALQEQCGNLDPQLEGKPEALGDSAMVPEKRDADGSGQGAYTITPNVAVPSYQAVNHIDAVGDIIGKSEAGDVMLSIDKPTTMKAGEVFKLTVNSHTAGNLLLFDVNSQGKATQIFPNEFAQKITTLAPDVPLTLPDEYYGFDFEASGEGDGIFVALVVSDAVDLSDLAPISRGLKVEVDARETLSEIIARLQKNWTEDLDTRGIHWSVGTLRYRVE</sequence>
<evidence type="ECO:0000313" key="5">
    <source>
        <dbReference type="Proteomes" id="UP001055460"/>
    </source>
</evidence>
<organism evidence="4 5">
    <name type="scientific">Ensifer adhaerens</name>
    <name type="common">Sinorhizobium morelense</name>
    <dbReference type="NCBI Taxonomy" id="106592"/>
    <lineage>
        <taxon>Bacteria</taxon>
        <taxon>Pseudomonadati</taxon>
        <taxon>Pseudomonadota</taxon>
        <taxon>Alphaproteobacteria</taxon>
        <taxon>Hyphomicrobiales</taxon>
        <taxon>Rhizobiaceae</taxon>
        <taxon>Sinorhizobium/Ensifer group</taxon>
        <taxon>Ensifer</taxon>
    </lineage>
</organism>
<dbReference type="Pfam" id="PF14326">
    <property type="entry name" value="DUF4384"/>
    <property type="match status" value="1"/>
</dbReference>
<protein>
    <submittedName>
        <fullName evidence="4">Caspase family protein</fullName>
    </submittedName>
</protein>
<evidence type="ECO:0000259" key="2">
    <source>
        <dbReference type="Pfam" id="PF00656"/>
    </source>
</evidence>
<feature type="signal peptide" evidence="1">
    <location>
        <begin position="1"/>
        <end position="25"/>
    </location>
</feature>
<dbReference type="AlphaFoldDB" id="A0A9Q8Y9M2"/>
<dbReference type="SUPFAM" id="SSF52129">
    <property type="entry name" value="Caspase-like"/>
    <property type="match status" value="1"/>
</dbReference>
<dbReference type="PANTHER" id="PTHR48104">
    <property type="entry name" value="METACASPASE-4"/>
    <property type="match status" value="1"/>
</dbReference>
<reference evidence="4" key="1">
    <citation type="submission" date="2022-06" db="EMBL/GenBank/DDBJ databases">
        <title>Physiological and biochemical characterization and genomic elucidation of a strain of the genus Ensifer adhaerens M8 that combines arsenic oxidation and chromium reduction.</title>
        <authorList>
            <person name="Li X."/>
            <person name="Yu c."/>
        </authorList>
    </citation>
    <scope>NUCLEOTIDE SEQUENCE</scope>
    <source>
        <strain evidence="4">M8</strain>
    </source>
</reference>
<evidence type="ECO:0000313" key="4">
    <source>
        <dbReference type="EMBL" id="USJ24541.1"/>
    </source>
</evidence>